<organism evidence="4 5">
    <name type="scientific">Loxodonta africana</name>
    <name type="common">African elephant</name>
    <dbReference type="NCBI Taxonomy" id="9785"/>
    <lineage>
        <taxon>Eukaryota</taxon>
        <taxon>Metazoa</taxon>
        <taxon>Chordata</taxon>
        <taxon>Craniata</taxon>
        <taxon>Vertebrata</taxon>
        <taxon>Euteleostomi</taxon>
        <taxon>Mammalia</taxon>
        <taxon>Eutheria</taxon>
        <taxon>Afrotheria</taxon>
        <taxon>Proboscidea</taxon>
        <taxon>Elephantidae</taxon>
        <taxon>Loxodonta</taxon>
    </lineage>
</organism>
<dbReference type="InterPro" id="IPR002130">
    <property type="entry name" value="Cyclophilin-type_PPIase_dom"/>
</dbReference>
<evidence type="ECO:0000313" key="4">
    <source>
        <dbReference type="Ensembl" id="ENSLAFP00000007130.2"/>
    </source>
</evidence>
<feature type="region of interest" description="Disordered" evidence="2">
    <location>
        <begin position="104"/>
        <end position="129"/>
    </location>
</feature>
<proteinExistence type="inferred from homology"/>
<dbReference type="GO" id="GO:0016018">
    <property type="term" value="F:cyclosporin A binding"/>
    <property type="evidence" value="ECO:0007669"/>
    <property type="project" value="TreeGrafter"/>
</dbReference>
<dbReference type="EC" id="5.2.1.8" evidence="1"/>
<feature type="domain" description="PPIase cyclophilin-type" evidence="3">
    <location>
        <begin position="147"/>
        <end position="286"/>
    </location>
</feature>
<dbReference type="eggNOG" id="KOG0111">
    <property type="taxonomic scope" value="Eukaryota"/>
</dbReference>
<accession>G3T1X8</accession>
<dbReference type="Proteomes" id="UP000007646">
    <property type="component" value="Unassembled WGS sequence"/>
</dbReference>
<dbReference type="PROSITE" id="PS50072">
    <property type="entry name" value="CSA_PPIASE_2"/>
    <property type="match status" value="1"/>
</dbReference>
<keyword evidence="5" id="KW-1185">Reference proteome</keyword>
<evidence type="ECO:0000259" key="3">
    <source>
        <dbReference type="PROSITE" id="PS50072"/>
    </source>
</evidence>
<dbReference type="PANTHER" id="PTHR11071:SF561">
    <property type="entry name" value="PEPTIDYL-PROLYL CIS-TRANS ISOMERASE D-RELATED"/>
    <property type="match status" value="1"/>
</dbReference>
<dbReference type="GO" id="GO:0005739">
    <property type="term" value="C:mitochondrion"/>
    <property type="evidence" value="ECO:0007669"/>
    <property type="project" value="TreeGrafter"/>
</dbReference>
<comment type="catalytic activity">
    <reaction evidence="1">
        <text>[protein]-peptidylproline (omega=180) = [protein]-peptidylproline (omega=0)</text>
        <dbReference type="Rhea" id="RHEA:16237"/>
        <dbReference type="Rhea" id="RHEA-COMP:10747"/>
        <dbReference type="Rhea" id="RHEA-COMP:10748"/>
        <dbReference type="ChEBI" id="CHEBI:83833"/>
        <dbReference type="ChEBI" id="CHEBI:83834"/>
        <dbReference type="EC" id="5.2.1.8"/>
    </reaction>
</comment>
<sequence length="286" mass="31028">VAWKALGVFAGEPAKEVANKARAAFIPFGDITDIQSPLDYETGIHIAAGAGEPEISREGHSSNLHVTQQQLFGFLVIEQFSCAINIKQGSRAKELWDTYPRRAEVGSEAEGPRGQGARKQKLKRQGTQAVSREKANVILTLGSSYKGRLSNTQVAKVIVLTPENFCCLCTHEKGLGFKGSGFHCIIPQFMCHGSDFMNHNGTGGKSICGKKFDNKNFILKHMGPGLLSVANSGPDTNGSQFFLMCDKTDWLDGELVVFGEVTEGLDVSRQIEVEGSKNGKPKQKVI</sequence>
<dbReference type="GO" id="GO:0006457">
    <property type="term" value="P:protein folding"/>
    <property type="evidence" value="ECO:0007669"/>
    <property type="project" value="TreeGrafter"/>
</dbReference>
<evidence type="ECO:0000313" key="5">
    <source>
        <dbReference type="Proteomes" id="UP000007646"/>
    </source>
</evidence>
<dbReference type="HOGENOM" id="CLU_012062_27_0_1"/>
<dbReference type="InParanoid" id="G3T1X8"/>
<reference evidence="4" key="3">
    <citation type="submission" date="2025-09" db="UniProtKB">
        <authorList>
            <consortium name="Ensembl"/>
        </authorList>
    </citation>
    <scope>IDENTIFICATION</scope>
    <source>
        <strain evidence="4">Isolate ISIS603380</strain>
    </source>
</reference>
<dbReference type="GO" id="GO:0003755">
    <property type="term" value="F:peptidyl-prolyl cis-trans isomerase activity"/>
    <property type="evidence" value="ECO:0007669"/>
    <property type="project" value="UniProtKB-UniRule"/>
</dbReference>
<comment type="function">
    <text evidence="1">PPIases accelerate the folding of proteins. It catalyzes the cis-trans isomerization of proline imidic peptide bonds in oligopeptides.</text>
</comment>
<dbReference type="InterPro" id="IPR029000">
    <property type="entry name" value="Cyclophilin-like_dom_sf"/>
</dbReference>
<dbReference type="Ensembl" id="ENSLAFT00000008493.2">
    <property type="protein sequence ID" value="ENSLAFP00000007130.2"/>
    <property type="gene ID" value="ENSLAFG00000008493.2"/>
</dbReference>
<dbReference type="STRING" id="9785.ENSLAFP00000007130"/>
<keyword evidence="1" id="KW-0697">Rotamase</keyword>
<dbReference type="GeneTree" id="ENSGT00940000158790"/>
<name>G3T1X8_LOXAF</name>
<reference evidence="4 5" key="1">
    <citation type="submission" date="2009-06" db="EMBL/GenBank/DDBJ databases">
        <title>The Genome Sequence of Loxodonta africana (African elephant).</title>
        <authorList>
            <person name="Di Palma F."/>
            <person name="Heiman D."/>
            <person name="Young S."/>
            <person name="Johnson J."/>
            <person name="Lander E.S."/>
            <person name="Lindblad-Toh K."/>
        </authorList>
    </citation>
    <scope>NUCLEOTIDE SEQUENCE [LARGE SCALE GENOMIC DNA]</scope>
    <source>
        <strain evidence="4 5">Isolate ISIS603380</strain>
    </source>
</reference>
<dbReference type="Gene3D" id="2.40.100.10">
    <property type="entry name" value="Cyclophilin-like"/>
    <property type="match status" value="1"/>
</dbReference>
<dbReference type="Pfam" id="PF00160">
    <property type="entry name" value="Pro_isomerase"/>
    <property type="match status" value="1"/>
</dbReference>
<comment type="similarity">
    <text evidence="1">Belongs to the cyclophilin-type PPIase family.</text>
</comment>
<evidence type="ECO:0000256" key="2">
    <source>
        <dbReference type="SAM" id="MobiDB-lite"/>
    </source>
</evidence>
<dbReference type="PANTHER" id="PTHR11071">
    <property type="entry name" value="PEPTIDYL-PROLYL CIS-TRANS ISOMERASE"/>
    <property type="match status" value="1"/>
</dbReference>
<reference evidence="4" key="2">
    <citation type="submission" date="2025-08" db="UniProtKB">
        <authorList>
            <consortium name="Ensembl"/>
        </authorList>
    </citation>
    <scope>IDENTIFICATION</scope>
    <source>
        <strain evidence="4">Isolate ISIS603380</strain>
    </source>
</reference>
<protein>
    <recommendedName>
        <fullName evidence="1">Peptidyl-prolyl cis-trans isomerase</fullName>
        <shortName evidence="1">PPIase</shortName>
        <ecNumber evidence="1">5.2.1.8</ecNumber>
    </recommendedName>
</protein>
<keyword evidence="1" id="KW-0413">Isomerase</keyword>
<dbReference type="PRINTS" id="PR00153">
    <property type="entry name" value="CSAPPISMRASE"/>
</dbReference>
<evidence type="ECO:0000256" key="1">
    <source>
        <dbReference type="RuleBase" id="RU363019"/>
    </source>
</evidence>
<dbReference type="SUPFAM" id="SSF50891">
    <property type="entry name" value="Cyclophilin-like"/>
    <property type="match status" value="1"/>
</dbReference>
<dbReference type="AlphaFoldDB" id="G3T1X8"/>